<dbReference type="SUPFAM" id="SSF53756">
    <property type="entry name" value="UDP-Glycosyltransferase/glycogen phosphorylase"/>
    <property type="match status" value="1"/>
</dbReference>
<dbReference type="Gene3D" id="3.40.50.2000">
    <property type="entry name" value="Glycogen Phosphorylase B"/>
    <property type="match status" value="2"/>
</dbReference>
<reference evidence="2" key="1">
    <citation type="journal article" date="2022" name="Front. Microbiol.">
        <title>Genome-based taxonomic rearrangement of Oceanobacter-related bacteria including the description of Thalassolituus hydrocarbonoclasticus sp. nov. and Thalassolituus pacificus sp. nov. and emended description of the genus Thalassolituus.</title>
        <authorList>
            <person name="Dong C."/>
            <person name="Wei L."/>
            <person name="Wang J."/>
            <person name="Lai Q."/>
            <person name="Huang Z."/>
            <person name="Shao Z."/>
        </authorList>
    </citation>
    <scope>NUCLEOTIDE SEQUENCE</scope>
    <source>
        <strain evidence="2">59MF3M-4</strain>
    </source>
</reference>
<dbReference type="NCBIfam" id="TIGR03568">
    <property type="entry name" value="NeuC_NnaA"/>
    <property type="match status" value="1"/>
</dbReference>
<name>A0A9X2WC72_9GAMM</name>
<dbReference type="GO" id="GO:0006047">
    <property type="term" value="P:UDP-N-acetylglucosamine metabolic process"/>
    <property type="evidence" value="ECO:0007669"/>
    <property type="project" value="InterPro"/>
</dbReference>
<sequence length="379" mass="41651">MIKIACFTATRAEYGLLHPVLKVLNEADDFSVSLIISGTHLDKTFGNTIEDIKNDGITSYKTLPLNYSDDSPKGNVTRSAAVLNGLAEILPELAADAVLILGDRYETLAVAQACCMMNIPILHMHGGELSFGSQDNQFRHAISKLSHIHFCATETAQTRLMKMGESPAHVFLVGAPGVENCRKQPLVNLKQLIQEQDIKWQPKNILFTYHPDSLETDVSERELNEILSAFERIPGLGIIITYPNSDSGHKAIINKIHEFQSRNPERISVHKSLGVQRYLTLIKAVDAVVGNSSSGIIEAPSMGTRTLNIGSRQKGRERALSVTDAEPITEDILSALKTILNSNKGPFSNPYDQGDTSANVLHALRGLSFSSLLEKEFYE</sequence>
<feature type="domain" description="UDP-N-acetylglucosamine 2-epimerase" evidence="1">
    <location>
        <begin position="24"/>
        <end position="364"/>
    </location>
</feature>
<dbReference type="InterPro" id="IPR003331">
    <property type="entry name" value="UDP_GlcNAc_Epimerase_2_dom"/>
</dbReference>
<organism evidence="2 3">
    <name type="scientific">Thalassolituus pacificus</name>
    <dbReference type="NCBI Taxonomy" id="2975440"/>
    <lineage>
        <taxon>Bacteria</taxon>
        <taxon>Pseudomonadati</taxon>
        <taxon>Pseudomonadota</taxon>
        <taxon>Gammaproteobacteria</taxon>
        <taxon>Oceanospirillales</taxon>
        <taxon>Oceanospirillaceae</taxon>
        <taxon>Thalassolituus</taxon>
    </lineage>
</organism>
<dbReference type="Proteomes" id="UP001147830">
    <property type="component" value="Unassembled WGS sequence"/>
</dbReference>
<dbReference type="GO" id="GO:0004553">
    <property type="term" value="F:hydrolase activity, hydrolyzing O-glycosyl compounds"/>
    <property type="evidence" value="ECO:0007669"/>
    <property type="project" value="InterPro"/>
</dbReference>
<comment type="caution">
    <text evidence="2">The sequence shown here is derived from an EMBL/GenBank/DDBJ whole genome shotgun (WGS) entry which is preliminary data.</text>
</comment>
<dbReference type="AlphaFoldDB" id="A0A9X2WC72"/>
<dbReference type="Pfam" id="PF02350">
    <property type="entry name" value="Epimerase_2"/>
    <property type="match status" value="1"/>
</dbReference>
<evidence type="ECO:0000313" key="3">
    <source>
        <dbReference type="Proteomes" id="UP001147830"/>
    </source>
</evidence>
<proteinExistence type="predicted"/>
<evidence type="ECO:0000259" key="1">
    <source>
        <dbReference type="Pfam" id="PF02350"/>
    </source>
</evidence>
<dbReference type="PANTHER" id="PTHR43174">
    <property type="entry name" value="UDP-N-ACETYLGLUCOSAMINE 2-EPIMERASE"/>
    <property type="match status" value="1"/>
</dbReference>
<dbReference type="PANTHER" id="PTHR43174:SF3">
    <property type="entry name" value="UDP-N-ACETYLGLUCOSAMINE 2-EPIMERASE"/>
    <property type="match status" value="1"/>
</dbReference>
<dbReference type="CDD" id="cd03786">
    <property type="entry name" value="GTB_UDP-GlcNAc_2-Epimerase"/>
    <property type="match status" value="1"/>
</dbReference>
<evidence type="ECO:0000313" key="2">
    <source>
        <dbReference type="EMBL" id="MCT7357490.1"/>
    </source>
</evidence>
<accession>A0A9X2WC72</accession>
<dbReference type="InterPro" id="IPR029767">
    <property type="entry name" value="WecB-like"/>
</dbReference>
<protein>
    <submittedName>
        <fullName evidence="2">UDP-N-acetylglucosamine 2-epimerase</fullName>
        <ecNumber evidence="2">3.2.1.183</ecNumber>
    </submittedName>
</protein>
<keyword evidence="2" id="KW-0378">Hydrolase</keyword>
<gene>
    <name evidence="2" type="primary">neuC</name>
    <name evidence="2" type="ORF">NYR02_00445</name>
</gene>
<keyword evidence="3" id="KW-1185">Reference proteome</keyword>
<dbReference type="InterPro" id="IPR020004">
    <property type="entry name" value="UDP-GlcNAc_Epase"/>
</dbReference>
<dbReference type="EC" id="3.2.1.183" evidence="2"/>
<keyword evidence="2" id="KW-0326">Glycosidase</keyword>
<dbReference type="RefSeq" id="WP_260974424.1">
    <property type="nucleotide sequence ID" value="NZ_JAOANI010000002.1"/>
</dbReference>
<reference evidence="2" key="2">
    <citation type="submission" date="2022-08" db="EMBL/GenBank/DDBJ databases">
        <authorList>
            <person name="Dong C."/>
        </authorList>
    </citation>
    <scope>NUCLEOTIDE SEQUENCE</scope>
    <source>
        <strain evidence="2">59MF3M-4</strain>
    </source>
</reference>
<dbReference type="EMBL" id="JAOANI010000002">
    <property type="protein sequence ID" value="MCT7357490.1"/>
    <property type="molecule type" value="Genomic_DNA"/>
</dbReference>